<gene>
    <name evidence="2" type="ORF">LRP50_25280</name>
</gene>
<feature type="compositionally biased region" description="Basic and acidic residues" evidence="1">
    <location>
        <begin position="1"/>
        <end position="13"/>
    </location>
</feature>
<feature type="region of interest" description="Disordered" evidence="1">
    <location>
        <begin position="1"/>
        <end position="34"/>
    </location>
</feature>
<reference evidence="2" key="1">
    <citation type="submission" date="2021-12" db="EMBL/GenBank/DDBJ databases">
        <title>Enterovibrio ZSDZ35 sp. nov. and Enterovibrio ZSDZ42 sp. nov., isolated from coastal seawater in Qingdao.</title>
        <authorList>
            <person name="Zhang P."/>
        </authorList>
    </citation>
    <scope>NUCLEOTIDE SEQUENCE</scope>
    <source>
        <strain evidence="2">ZSDZ42</strain>
    </source>
</reference>
<evidence type="ECO:0000313" key="2">
    <source>
        <dbReference type="EMBL" id="MDD1796433.1"/>
    </source>
</evidence>
<dbReference type="Proteomes" id="UP001149400">
    <property type="component" value="Unassembled WGS sequence"/>
</dbReference>
<feature type="compositionally biased region" description="Basic and acidic residues" evidence="1">
    <location>
        <begin position="20"/>
        <end position="29"/>
    </location>
</feature>
<proteinExistence type="predicted"/>
<evidence type="ECO:0000313" key="3">
    <source>
        <dbReference type="Proteomes" id="UP001149400"/>
    </source>
</evidence>
<dbReference type="RefSeq" id="WP_274167154.1">
    <property type="nucleotide sequence ID" value="NZ_JAJUBC010000080.1"/>
</dbReference>
<sequence>MAKDSGNEPDSKVHLSQRFAHSDQQKEAMQKNSRKALERIGNYPTTNSSYQLLARTIGIKNEQV</sequence>
<keyword evidence="3" id="KW-1185">Reference proteome</keyword>
<name>A0ABT5R832_9GAMM</name>
<organism evidence="2 3">
    <name type="scientific">Enterovibrio gelatinilyticus</name>
    <dbReference type="NCBI Taxonomy" id="2899819"/>
    <lineage>
        <taxon>Bacteria</taxon>
        <taxon>Pseudomonadati</taxon>
        <taxon>Pseudomonadota</taxon>
        <taxon>Gammaproteobacteria</taxon>
        <taxon>Vibrionales</taxon>
        <taxon>Vibrionaceae</taxon>
        <taxon>Enterovibrio</taxon>
    </lineage>
</organism>
<dbReference type="EMBL" id="JAJUBC010000080">
    <property type="protein sequence ID" value="MDD1796433.1"/>
    <property type="molecule type" value="Genomic_DNA"/>
</dbReference>
<protein>
    <submittedName>
        <fullName evidence="2">Uncharacterized protein</fullName>
    </submittedName>
</protein>
<accession>A0ABT5R832</accession>
<comment type="caution">
    <text evidence="2">The sequence shown here is derived from an EMBL/GenBank/DDBJ whole genome shotgun (WGS) entry which is preliminary data.</text>
</comment>
<evidence type="ECO:0000256" key="1">
    <source>
        <dbReference type="SAM" id="MobiDB-lite"/>
    </source>
</evidence>